<organism evidence="1">
    <name type="scientific">uncultured Caudovirales phage</name>
    <dbReference type="NCBI Taxonomy" id="2100421"/>
    <lineage>
        <taxon>Viruses</taxon>
        <taxon>Duplodnaviria</taxon>
        <taxon>Heunggongvirae</taxon>
        <taxon>Uroviricota</taxon>
        <taxon>Caudoviricetes</taxon>
        <taxon>Peduoviridae</taxon>
        <taxon>Maltschvirus</taxon>
        <taxon>Maltschvirus maltsch</taxon>
    </lineage>
</organism>
<gene>
    <name evidence="1" type="ORF">UFOVP1169_10</name>
</gene>
<name>A0A6J5R2Q8_9CAUD</name>
<proteinExistence type="predicted"/>
<evidence type="ECO:0000313" key="1">
    <source>
        <dbReference type="EMBL" id="CAB4187818.1"/>
    </source>
</evidence>
<reference evidence="1" key="1">
    <citation type="submission" date="2020-05" db="EMBL/GenBank/DDBJ databases">
        <authorList>
            <person name="Chiriac C."/>
            <person name="Salcher M."/>
            <person name="Ghai R."/>
            <person name="Kavagutti S V."/>
        </authorList>
    </citation>
    <scope>NUCLEOTIDE SEQUENCE</scope>
</reference>
<sequence>MAPVGVGPVIKRATKSDYDLSDIKFKAPKCDPADTGMHTITFDDVNNPSRADILKITSHPLCDHFDIKDGKIVPKFVLIEKMIKPPVGRADYGWDQQMKIKHLRSAYARGWPMPPYSGVPHKGVMHIVGGGPSLRKCLPALRREARRPKHFVLALNKSHDFLFNLPKLGLGQAIPVWGAALLDPCEWVKDYITPRPGVQYLIGDQCAPETFDVFEKEGINRYIWRATMPGKDEGIPGKAPFVVGGSTVGLRARTLAYMMGFREIHYWGFDSSVETSEEKPGGKLHAYDKVESVKAGSKPERITIKIVGDQDGKEYEFVTNSHMARQAEEYRKLRDEWIGLVRKGKADWIDETFHGEGLLPTIAALLGIHADKKRNSKLDQTLIPGDLAITPDHQKTGETTNAA</sequence>
<accession>A0A6J5R2Q8</accession>
<protein>
    <submittedName>
        <fullName evidence="1">Uncharacterized protein</fullName>
    </submittedName>
</protein>
<dbReference type="EMBL" id="LR797114">
    <property type="protein sequence ID" value="CAB4187818.1"/>
    <property type="molecule type" value="Genomic_DNA"/>
</dbReference>